<proteinExistence type="predicted"/>
<dbReference type="Pfam" id="PF00733">
    <property type="entry name" value="Asn_synthase"/>
    <property type="match status" value="1"/>
</dbReference>
<feature type="domain" description="Asparagine synthetase" evidence="1">
    <location>
        <begin position="8"/>
        <end position="167"/>
    </location>
</feature>
<reference evidence="2" key="1">
    <citation type="submission" date="2018-05" db="EMBL/GenBank/DDBJ databases">
        <authorList>
            <person name="Lanie J.A."/>
            <person name="Ng W.-L."/>
            <person name="Kazmierczak K.M."/>
            <person name="Andrzejewski T.M."/>
            <person name="Davidsen T.M."/>
            <person name="Wayne K.J."/>
            <person name="Tettelin H."/>
            <person name="Glass J.I."/>
            <person name="Rusch D."/>
            <person name="Podicherti R."/>
            <person name="Tsui H.-C.T."/>
            <person name="Winkler M.E."/>
        </authorList>
    </citation>
    <scope>NUCLEOTIDE SEQUENCE</scope>
</reference>
<sequence>MYYIQGKIHLPNLLNRLDRMSMAASVEARVPFLDYELVEFVSRMPIKYKNRWKNRFSKFKSIFYSSENISEKYDIPKYILKRLAVGKIPNQIIWRKKMGFPVPLDNWFNQGMKKQALELLGDNNSRVNDFINRKKLIKFLSKDQISSDYDYDGKKIWMLMNLEQWMRKYF</sequence>
<dbReference type="AlphaFoldDB" id="A0A383CCH7"/>
<gene>
    <name evidence="2" type="ORF">METZ01_LOCUS482776</name>
</gene>
<dbReference type="GO" id="GO:0004066">
    <property type="term" value="F:asparagine synthase (glutamine-hydrolyzing) activity"/>
    <property type="evidence" value="ECO:0007669"/>
    <property type="project" value="InterPro"/>
</dbReference>
<dbReference type="EMBL" id="UINC01207712">
    <property type="protein sequence ID" value="SVE29922.1"/>
    <property type="molecule type" value="Genomic_DNA"/>
</dbReference>
<evidence type="ECO:0000313" key="2">
    <source>
        <dbReference type="EMBL" id="SVE29922.1"/>
    </source>
</evidence>
<evidence type="ECO:0000259" key="1">
    <source>
        <dbReference type="Pfam" id="PF00733"/>
    </source>
</evidence>
<dbReference type="PANTHER" id="PTHR43284:SF1">
    <property type="entry name" value="ASPARAGINE SYNTHETASE"/>
    <property type="match status" value="1"/>
</dbReference>
<organism evidence="2">
    <name type="scientific">marine metagenome</name>
    <dbReference type="NCBI Taxonomy" id="408172"/>
    <lineage>
        <taxon>unclassified sequences</taxon>
        <taxon>metagenomes</taxon>
        <taxon>ecological metagenomes</taxon>
    </lineage>
</organism>
<dbReference type="GO" id="GO:0005829">
    <property type="term" value="C:cytosol"/>
    <property type="evidence" value="ECO:0007669"/>
    <property type="project" value="TreeGrafter"/>
</dbReference>
<dbReference type="PANTHER" id="PTHR43284">
    <property type="entry name" value="ASPARAGINE SYNTHETASE (GLUTAMINE-HYDROLYZING)"/>
    <property type="match status" value="1"/>
</dbReference>
<dbReference type="Gene3D" id="3.40.50.620">
    <property type="entry name" value="HUPs"/>
    <property type="match status" value="1"/>
</dbReference>
<dbReference type="InterPro" id="IPR001962">
    <property type="entry name" value="Asn_synthase"/>
</dbReference>
<protein>
    <recommendedName>
        <fullName evidence="1">Asparagine synthetase domain-containing protein</fullName>
    </recommendedName>
</protein>
<dbReference type="InterPro" id="IPR051786">
    <property type="entry name" value="ASN_synthetase/amidase"/>
</dbReference>
<dbReference type="SUPFAM" id="SSF52402">
    <property type="entry name" value="Adenine nucleotide alpha hydrolases-like"/>
    <property type="match status" value="1"/>
</dbReference>
<dbReference type="GO" id="GO:0006529">
    <property type="term" value="P:asparagine biosynthetic process"/>
    <property type="evidence" value="ECO:0007669"/>
    <property type="project" value="InterPro"/>
</dbReference>
<dbReference type="InterPro" id="IPR014729">
    <property type="entry name" value="Rossmann-like_a/b/a_fold"/>
</dbReference>
<accession>A0A383CCH7</accession>
<dbReference type="CDD" id="cd01991">
    <property type="entry name" value="Asn_synthase_B_C"/>
    <property type="match status" value="1"/>
</dbReference>
<name>A0A383CCH7_9ZZZZ</name>